<sequence>MRKNYVYAFLAIIIVFTIVGYYSINKPVQTSFENEEQLTATDVYWSYEGAYGPAEWVNVDSSYEACGRGELQSPINIEVAKTAKQKLNEEIHLNYEEAIFSIENNGHTIQANSTSVDNSLLIEDEKYDLTAIHFHSPSEHQLNGQYFDMEAHLFHESENGDLAVIGLFIKSGEENKLLAEMWEEMPADGNEAAKILQNPINLQQLLPEEKSVFQYVGSLTTPPCTEGVNWFILEQPIEMSNEQINQFSSIFLQNNRPIQKLNDRDVYRIELN</sequence>
<evidence type="ECO:0000313" key="13">
    <source>
        <dbReference type="EMBL" id="RTQ96107.1"/>
    </source>
</evidence>
<comment type="caution">
    <text evidence="13">The sequence shown here is derived from an EMBL/GenBank/DDBJ whole genome shotgun (WGS) entry which is preliminary data.</text>
</comment>
<dbReference type="PROSITE" id="PS51144">
    <property type="entry name" value="ALPHA_CA_2"/>
    <property type="match status" value="1"/>
</dbReference>
<dbReference type="AlphaFoldDB" id="A0A3S0JSG6"/>
<dbReference type="EC" id="4.2.1.1" evidence="4 10"/>
<evidence type="ECO:0000256" key="5">
    <source>
        <dbReference type="ARBA" id="ARBA00014628"/>
    </source>
</evidence>
<evidence type="ECO:0000256" key="7">
    <source>
        <dbReference type="ARBA" id="ARBA00022833"/>
    </source>
</evidence>
<comment type="similarity">
    <text evidence="3 10">Belongs to the alpha-carbonic anhydrase family.</text>
</comment>
<proteinExistence type="inferred from homology"/>
<comment type="catalytic activity">
    <reaction evidence="9 10">
        <text>hydrogencarbonate + H(+) = CO2 + H2O</text>
        <dbReference type="Rhea" id="RHEA:10748"/>
        <dbReference type="ChEBI" id="CHEBI:15377"/>
        <dbReference type="ChEBI" id="CHEBI:15378"/>
        <dbReference type="ChEBI" id="CHEBI:16526"/>
        <dbReference type="ChEBI" id="CHEBI:17544"/>
        <dbReference type="EC" id="4.2.1.1"/>
    </reaction>
</comment>
<dbReference type="PANTHER" id="PTHR18952:SF265">
    <property type="entry name" value="CARBONIC ANHYDRASE"/>
    <property type="match status" value="1"/>
</dbReference>
<evidence type="ECO:0000256" key="4">
    <source>
        <dbReference type="ARBA" id="ARBA00012925"/>
    </source>
</evidence>
<evidence type="ECO:0000256" key="11">
    <source>
        <dbReference type="SAM" id="Phobius"/>
    </source>
</evidence>
<comment type="cofactor">
    <cofactor evidence="1 10">
        <name>Zn(2+)</name>
        <dbReference type="ChEBI" id="CHEBI:29105"/>
    </cofactor>
</comment>
<evidence type="ECO:0000256" key="9">
    <source>
        <dbReference type="ARBA" id="ARBA00048348"/>
    </source>
</evidence>
<evidence type="ECO:0000256" key="2">
    <source>
        <dbReference type="ARBA" id="ARBA00002904"/>
    </source>
</evidence>
<organism evidence="13 14">
    <name type="scientific">Lysinibacillus telephonicus</name>
    <dbReference type="NCBI Taxonomy" id="1714840"/>
    <lineage>
        <taxon>Bacteria</taxon>
        <taxon>Bacillati</taxon>
        <taxon>Bacillota</taxon>
        <taxon>Bacilli</taxon>
        <taxon>Bacillales</taxon>
        <taxon>Bacillaceae</taxon>
        <taxon>Lysinibacillus</taxon>
    </lineage>
</organism>
<keyword evidence="11" id="KW-0472">Membrane</keyword>
<dbReference type="PANTHER" id="PTHR18952">
    <property type="entry name" value="CARBONIC ANHYDRASE"/>
    <property type="match status" value="1"/>
</dbReference>
<dbReference type="InterPro" id="IPR041891">
    <property type="entry name" value="Alpha_CA_prokaryot-like"/>
</dbReference>
<evidence type="ECO:0000256" key="1">
    <source>
        <dbReference type="ARBA" id="ARBA00001947"/>
    </source>
</evidence>
<dbReference type="OrthoDB" id="5327615at2"/>
<evidence type="ECO:0000256" key="8">
    <source>
        <dbReference type="ARBA" id="ARBA00023239"/>
    </source>
</evidence>
<gene>
    <name evidence="13" type="ORF">EKG35_01695</name>
</gene>
<feature type="transmembrane region" description="Helical" evidence="11">
    <location>
        <begin position="5"/>
        <end position="24"/>
    </location>
</feature>
<dbReference type="EMBL" id="RXNR01000003">
    <property type="protein sequence ID" value="RTQ96107.1"/>
    <property type="molecule type" value="Genomic_DNA"/>
</dbReference>
<dbReference type="RefSeq" id="WP_126292580.1">
    <property type="nucleotide sequence ID" value="NZ_RXNR01000003.1"/>
</dbReference>
<dbReference type="CDD" id="cd03124">
    <property type="entry name" value="alpha_CA_prokaryotic_like"/>
    <property type="match status" value="1"/>
</dbReference>
<dbReference type="SUPFAM" id="SSF51069">
    <property type="entry name" value="Carbonic anhydrase"/>
    <property type="match status" value="1"/>
</dbReference>
<dbReference type="Gene3D" id="3.10.200.10">
    <property type="entry name" value="Alpha carbonic anhydrase"/>
    <property type="match status" value="1"/>
</dbReference>
<dbReference type="Pfam" id="PF00194">
    <property type="entry name" value="Carb_anhydrase"/>
    <property type="match status" value="1"/>
</dbReference>
<keyword evidence="7 10" id="KW-0862">Zinc</keyword>
<dbReference type="InterPro" id="IPR023561">
    <property type="entry name" value="Carbonic_anhydrase_a-class"/>
</dbReference>
<keyword evidence="6 10" id="KW-0479">Metal-binding</keyword>
<comment type="function">
    <text evidence="2 10">Reversible hydration of carbon dioxide.</text>
</comment>
<protein>
    <recommendedName>
        <fullName evidence="5 10">Carbonic anhydrase</fullName>
        <ecNumber evidence="4 10">4.2.1.1</ecNumber>
    </recommendedName>
</protein>
<keyword evidence="8 10" id="KW-0456">Lyase</keyword>
<evidence type="ECO:0000256" key="6">
    <source>
        <dbReference type="ARBA" id="ARBA00022723"/>
    </source>
</evidence>
<dbReference type="InterPro" id="IPR001148">
    <property type="entry name" value="CA_dom"/>
</dbReference>
<dbReference type="SMART" id="SM01057">
    <property type="entry name" value="Carb_anhydrase"/>
    <property type="match status" value="1"/>
</dbReference>
<evidence type="ECO:0000256" key="3">
    <source>
        <dbReference type="ARBA" id="ARBA00010718"/>
    </source>
</evidence>
<dbReference type="PROSITE" id="PS00162">
    <property type="entry name" value="ALPHA_CA_1"/>
    <property type="match status" value="1"/>
</dbReference>
<dbReference type="GO" id="GO:0008270">
    <property type="term" value="F:zinc ion binding"/>
    <property type="evidence" value="ECO:0007669"/>
    <property type="project" value="UniProtKB-UniRule"/>
</dbReference>
<reference evidence="13 14" key="1">
    <citation type="submission" date="2018-12" db="EMBL/GenBank/DDBJ databases">
        <authorList>
            <person name="Yu L."/>
        </authorList>
    </citation>
    <scope>NUCLEOTIDE SEQUENCE [LARGE SCALE GENOMIC DNA]</scope>
    <source>
        <strain evidence="13 14">S5H2222</strain>
    </source>
</reference>
<evidence type="ECO:0000256" key="10">
    <source>
        <dbReference type="RuleBase" id="RU367011"/>
    </source>
</evidence>
<dbReference type="InterPro" id="IPR036398">
    <property type="entry name" value="CA_dom_sf"/>
</dbReference>
<dbReference type="GO" id="GO:0004089">
    <property type="term" value="F:carbonate dehydratase activity"/>
    <property type="evidence" value="ECO:0007669"/>
    <property type="project" value="UniProtKB-UniRule"/>
</dbReference>
<name>A0A3S0JSG6_9BACI</name>
<evidence type="ECO:0000259" key="12">
    <source>
        <dbReference type="PROSITE" id="PS51144"/>
    </source>
</evidence>
<keyword evidence="11" id="KW-1133">Transmembrane helix</keyword>
<dbReference type="Proteomes" id="UP000276349">
    <property type="component" value="Unassembled WGS sequence"/>
</dbReference>
<dbReference type="InterPro" id="IPR018338">
    <property type="entry name" value="Carbonic_anhydrase_a-class_CS"/>
</dbReference>
<keyword evidence="14" id="KW-1185">Reference proteome</keyword>
<feature type="domain" description="Alpha-carbonic anhydrase" evidence="12">
    <location>
        <begin position="43"/>
        <end position="270"/>
    </location>
</feature>
<accession>A0A3S0JSG6</accession>
<keyword evidence="11" id="KW-0812">Transmembrane</keyword>
<evidence type="ECO:0000313" key="14">
    <source>
        <dbReference type="Proteomes" id="UP000276349"/>
    </source>
</evidence>